<evidence type="ECO:0000256" key="1">
    <source>
        <dbReference type="SAM" id="MobiDB-lite"/>
    </source>
</evidence>
<sequence>MEILEVKKRIYEMRKEGASYMKEEFVERKDEAENEIPTEARGEAPSKETHSIWWTSGDSNPRPPPCKGGALPTELLAPISKHFVAKS</sequence>
<evidence type="ECO:0000313" key="3">
    <source>
        <dbReference type="Proteomes" id="UP000034795"/>
    </source>
</evidence>
<evidence type="ECO:0000313" key="2">
    <source>
        <dbReference type="EMBL" id="KKU41672.1"/>
    </source>
</evidence>
<protein>
    <submittedName>
        <fullName evidence="2">Uncharacterized protein</fullName>
    </submittedName>
</protein>
<comment type="caution">
    <text evidence="2">The sequence shown here is derived from an EMBL/GenBank/DDBJ whole genome shotgun (WGS) entry which is preliminary data.</text>
</comment>
<name>A0A0G1QA57_9BACT</name>
<dbReference type="Proteomes" id="UP000034795">
    <property type="component" value="Unassembled WGS sequence"/>
</dbReference>
<reference evidence="2 3" key="1">
    <citation type="journal article" date="2015" name="Nature">
        <title>rRNA introns, odd ribosomes, and small enigmatic genomes across a large radiation of phyla.</title>
        <authorList>
            <person name="Brown C.T."/>
            <person name="Hug L.A."/>
            <person name="Thomas B.C."/>
            <person name="Sharon I."/>
            <person name="Castelle C.J."/>
            <person name="Singh A."/>
            <person name="Wilkins M.J."/>
            <person name="Williams K.H."/>
            <person name="Banfield J.F."/>
        </authorList>
    </citation>
    <scope>NUCLEOTIDE SEQUENCE [LARGE SCALE GENOMIC DNA]</scope>
</reference>
<dbReference type="AntiFam" id="ANF00011">
    <property type="entry name" value="tRNA translation"/>
</dbReference>
<feature type="compositionally biased region" description="Basic and acidic residues" evidence="1">
    <location>
        <begin position="38"/>
        <end position="50"/>
    </location>
</feature>
<gene>
    <name evidence="2" type="ORF">UX57_C0002G0042</name>
</gene>
<dbReference type="EMBL" id="LCMS01000002">
    <property type="protein sequence ID" value="KKU41672.1"/>
    <property type="molecule type" value="Genomic_DNA"/>
</dbReference>
<organism evidence="2 3">
    <name type="scientific">Candidatus Uhrbacteria bacterium GW2011_GWE2_46_68</name>
    <dbReference type="NCBI Taxonomy" id="1618994"/>
    <lineage>
        <taxon>Bacteria</taxon>
        <taxon>Candidatus Uhriibacteriota</taxon>
    </lineage>
</organism>
<dbReference type="AlphaFoldDB" id="A0A0G1QA57"/>
<proteinExistence type="predicted"/>
<accession>A0A0G1QA57</accession>
<feature type="region of interest" description="Disordered" evidence="1">
    <location>
        <begin position="26"/>
        <end position="72"/>
    </location>
</feature>